<dbReference type="GO" id="GO:0003700">
    <property type="term" value="F:DNA-binding transcription factor activity"/>
    <property type="evidence" value="ECO:0007669"/>
    <property type="project" value="TreeGrafter"/>
</dbReference>
<keyword evidence="1" id="KW-0238">DNA-binding</keyword>
<dbReference type="PROSITE" id="PS50943">
    <property type="entry name" value="HTH_CROC1"/>
    <property type="match status" value="1"/>
</dbReference>
<dbReference type="InterPro" id="IPR050807">
    <property type="entry name" value="TransReg_Diox_bact_type"/>
</dbReference>
<dbReference type="InterPro" id="IPR014710">
    <property type="entry name" value="RmlC-like_jellyroll"/>
</dbReference>
<dbReference type="AlphaFoldDB" id="A0A1U7PLV8"/>
<sequence length="180" mass="20332">MQIGKKIKRLRLKKGLTQEELGERTDLSKGYISQLERDLTSPSIETLFSLLEVLGSSPKEFFDDSGDSRKVVFSKEEHTLNTDPDRGFTVRWLVSESNENLMEPVLLTFEAGGKFKEFEPSLSETFIYVLKGKIRIELGKDMFDAGEGDAVYYEASDVHRVFNAGDTEAECLLVATESYL</sequence>
<dbReference type="SUPFAM" id="SSF47413">
    <property type="entry name" value="lambda repressor-like DNA-binding domains"/>
    <property type="match status" value="1"/>
</dbReference>
<dbReference type="Proteomes" id="UP000187550">
    <property type="component" value="Unassembled WGS sequence"/>
</dbReference>
<dbReference type="InterPro" id="IPR013096">
    <property type="entry name" value="Cupin_2"/>
</dbReference>
<dbReference type="PANTHER" id="PTHR46797">
    <property type="entry name" value="HTH-TYPE TRANSCRIPTIONAL REGULATOR"/>
    <property type="match status" value="1"/>
</dbReference>
<dbReference type="GO" id="GO:0005829">
    <property type="term" value="C:cytosol"/>
    <property type="evidence" value="ECO:0007669"/>
    <property type="project" value="TreeGrafter"/>
</dbReference>
<evidence type="ECO:0000313" key="4">
    <source>
        <dbReference type="Proteomes" id="UP000187550"/>
    </source>
</evidence>
<protein>
    <submittedName>
        <fullName evidence="3">Transcriptional regulator, XRE family with cupin sensor</fullName>
    </submittedName>
</protein>
<dbReference type="Gene3D" id="1.10.260.40">
    <property type="entry name" value="lambda repressor-like DNA-binding domains"/>
    <property type="match status" value="1"/>
</dbReference>
<gene>
    <name evidence="3" type="ORF">SAMN05428946_0347</name>
</gene>
<dbReference type="GO" id="GO:0003677">
    <property type="term" value="F:DNA binding"/>
    <property type="evidence" value="ECO:0007669"/>
    <property type="project" value="UniProtKB-KW"/>
</dbReference>
<dbReference type="InterPro" id="IPR011051">
    <property type="entry name" value="RmlC_Cupin_sf"/>
</dbReference>
<dbReference type="RefSeq" id="WP_076756646.1">
    <property type="nucleotide sequence ID" value="NZ_FTPL01000001.1"/>
</dbReference>
<dbReference type="STRING" id="550447.SAMN05428946_0347"/>
<dbReference type="EMBL" id="FTPL01000001">
    <property type="protein sequence ID" value="SIT68278.1"/>
    <property type="molecule type" value="Genomic_DNA"/>
</dbReference>
<dbReference type="Gene3D" id="2.60.120.10">
    <property type="entry name" value="Jelly Rolls"/>
    <property type="match status" value="1"/>
</dbReference>
<dbReference type="SUPFAM" id="SSF51182">
    <property type="entry name" value="RmlC-like cupins"/>
    <property type="match status" value="1"/>
</dbReference>
<accession>A0A1U7PLV8</accession>
<dbReference type="CDD" id="cd02209">
    <property type="entry name" value="cupin_XRE_C"/>
    <property type="match status" value="1"/>
</dbReference>
<evidence type="ECO:0000256" key="1">
    <source>
        <dbReference type="ARBA" id="ARBA00023125"/>
    </source>
</evidence>
<evidence type="ECO:0000259" key="2">
    <source>
        <dbReference type="PROSITE" id="PS50943"/>
    </source>
</evidence>
<dbReference type="OrthoDB" id="9814553at2"/>
<dbReference type="Pfam" id="PF07883">
    <property type="entry name" value="Cupin_2"/>
    <property type="match status" value="1"/>
</dbReference>
<dbReference type="PANTHER" id="PTHR46797:SF2">
    <property type="entry name" value="TRANSCRIPTIONAL REGULATOR"/>
    <property type="match status" value="1"/>
</dbReference>
<dbReference type="InterPro" id="IPR010982">
    <property type="entry name" value="Lambda_DNA-bd_dom_sf"/>
</dbReference>
<keyword evidence="4" id="KW-1185">Reference proteome</keyword>
<reference evidence="4" key="1">
    <citation type="submission" date="2017-01" db="EMBL/GenBank/DDBJ databases">
        <authorList>
            <person name="Varghese N."/>
            <person name="Submissions S."/>
        </authorList>
    </citation>
    <scope>NUCLEOTIDE SEQUENCE [LARGE SCALE GENOMIC DNA]</scope>
    <source>
        <strain evidence="4">MNA4</strain>
    </source>
</reference>
<name>A0A1U7PLV8_9BACI</name>
<proteinExistence type="predicted"/>
<organism evidence="3 4">
    <name type="scientific">Edaphobacillus lindanitolerans</name>
    <dbReference type="NCBI Taxonomy" id="550447"/>
    <lineage>
        <taxon>Bacteria</taxon>
        <taxon>Bacillati</taxon>
        <taxon>Bacillota</taxon>
        <taxon>Bacilli</taxon>
        <taxon>Bacillales</taxon>
        <taxon>Bacillaceae</taxon>
        <taxon>Edaphobacillus</taxon>
    </lineage>
</organism>
<dbReference type="SMART" id="SM00530">
    <property type="entry name" value="HTH_XRE"/>
    <property type="match status" value="1"/>
</dbReference>
<dbReference type="Pfam" id="PF01381">
    <property type="entry name" value="HTH_3"/>
    <property type="match status" value="1"/>
</dbReference>
<feature type="domain" description="HTH cro/C1-type" evidence="2">
    <location>
        <begin position="7"/>
        <end position="61"/>
    </location>
</feature>
<evidence type="ECO:0000313" key="3">
    <source>
        <dbReference type="EMBL" id="SIT68278.1"/>
    </source>
</evidence>
<dbReference type="CDD" id="cd00093">
    <property type="entry name" value="HTH_XRE"/>
    <property type="match status" value="1"/>
</dbReference>
<dbReference type="InterPro" id="IPR001387">
    <property type="entry name" value="Cro/C1-type_HTH"/>
</dbReference>